<accession>A0A0F6B339</accession>
<dbReference type="RefSeq" id="WP_000764235.1">
    <property type="nucleotide sequence ID" value="NC_016856.1"/>
</dbReference>
<dbReference type="HOGENOM" id="CLU_2569315_0_0_6"/>
<sequence>MKLEMYTLDGSVIVDSNLVTQFYPDYKSGGELTVIETISATGETFTVRVKHSFLQVTSALATAWSVDEKKAEGAAQ</sequence>
<dbReference type="KEGG" id="seo:STM14_2478"/>
<protein>
    <submittedName>
        <fullName evidence="1">Uncharacterized protein</fullName>
    </submittedName>
</protein>
<gene>
    <name evidence="1" type="ordered locus">STM14_2478</name>
</gene>
<evidence type="ECO:0000313" key="2">
    <source>
        <dbReference type="Proteomes" id="UP000002695"/>
    </source>
</evidence>
<evidence type="ECO:0000313" key="1">
    <source>
        <dbReference type="EMBL" id="ACY88928.1"/>
    </source>
</evidence>
<name>A0A0F6B339_SALT1</name>
<dbReference type="AlphaFoldDB" id="A0A0F6B339"/>
<dbReference type="BioCyc" id="SENT588858:STM14_RS11145-MONOMER"/>
<dbReference type="EMBL" id="CP001363">
    <property type="protein sequence ID" value="ACY88928.1"/>
    <property type="molecule type" value="Genomic_DNA"/>
</dbReference>
<reference evidence="1 2" key="1">
    <citation type="journal article" date="2010" name="J. Bacteriol.">
        <title>Short-term signatures of evolutionary change in the Salmonella enterica serovar typhimurium 14028 genome.</title>
        <authorList>
            <person name="Jarvik T."/>
            <person name="Smillie C."/>
            <person name="Groisman E.A."/>
            <person name="Ochman H."/>
        </authorList>
    </citation>
    <scope>NUCLEOTIDE SEQUENCE [LARGE SCALE GENOMIC DNA]</scope>
    <source>
        <strain evidence="2">14028s / SGSC 2262</strain>
    </source>
</reference>
<organism evidence="1 2">
    <name type="scientific">Salmonella typhimurium (strain 14028s / SGSC 2262)</name>
    <dbReference type="NCBI Taxonomy" id="588858"/>
    <lineage>
        <taxon>Bacteria</taxon>
        <taxon>Pseudomonadati</taxon>
        <taxon>Pseudomonadota</taxon>
        <taxon>Gammaproteobacteria</taxon>
        <taxon>Enterobacterales</taxon>
        <taxon>Enterobacteriaceae</taxon>
        <taxon>Salmonella</taxon>
    </lineage>
</organism>
<proteinExistence type="predicted"/>
<dbReference type="PATRIC" id="fig|588858.6.peg.2314"/>
<keyword evidence="2" id="KW-1185">Reference proteome</keyword>
<dbReference type="Proteomes" id="UP000002695">
    <property type="component" value="Chromosome"/>
</dbReference>